<accession>A0A409XBV3</accession>
<reference evidence="1 2" key="1">
    <citation type="journal article" date="2018" name="Evol. Lett.">
        <title>Horizontal gene cluster transfer increased hallucinogenic mushroom diversity.</title>
        <authorList>
            <person name="Reynolds H.T."/>
            <person name="Vijayakumar V."/>
            <person name="Gluck-Thaler E."/>
            <person name="Korotkin H.B."/>
            <person name="Matheny P.B."/>
            <person name="Slot J.C."/>
        </authorList>
    </citation>
    <scope>NUCLEOTIDE SEQUENCE [LARGE SCALE GENOMIC DNA]</scope>
    <source>
        <strain evidence="1 2">2631</strain>
    </source>
</reference>
<name>A0A409XBV3_PSICY</name>
<dbReference type="OrthoDB" id="2113294at2759"/>
<dbReference type="STRING" id="93625.A0A409XBV3"/>
<evidence type="ECO:0000313" key="2">
    <source>
        <dbReference type="Proteomes" id="UP000283269"/>
    </source>
</evidence>
<dbReference type="Proteomes" id="UP000283269">
    <property type="component" value="Unassembled WGS sequence"/>
</dbReference>
<gene>
    <name evidence="1" type="ORF">CVT25_005186</name>
</gene>
<keyword evidence="2" id="KW-1185">Reference proteome</keyword>
<protein>
    <submittedName>
        <fullName evidence="1">Uncharacterized protein</fullName>
    </submittedName>
</protein>
<sequence length="190" mass="21853">MAAQELEMNFVGGWMLDQHYLGWDPKRQGDMPDIADPGHGVINFGSQSAEDFMAHVGLSKAMIINWNRDDPWNKSHWHTQHPSLNQFEPPYVYHVHARDWDSFLKTVAIASATEIPKFIPQHMTELAVQERLIKLMETDWRALAASLLEERLQDVANGKQAYYGVKFRKWALSRSHGTVVIHYPFLAVLT</sequence>
<comment type="caution">
    <text evidence="1">The sequence shown here is derived from an EMBL/GenBank/DDBJ whole genome shotgun (WGS) entry which is preliminary data.</text>
</comment>
<dbReference type="InParanoid" id="A0A409XBV3"/>
<organism evidence="1 2">
    <name type="scientific">Psilocybe cyanescens</name>
    <dbReference type="NCBI Taxonomy" id="93625"/>
    <lineage>
        <taxon>Eukaryota</taxon>
        <taxon>Fungi</taxon>
        <taxon>Dikarya</taxon>
        <taxon>Basidiomycota</taxon>
        <taxon>Agaricomycotina</taxon>
        <taxon>Agaricomycetes</taxon>
        <taxon>Agaricomycetidae</taxon>
        <taxon>Agaricales</taxon>
        <taxon>Agaricineae</taxon>
        <taxon>Strophariaceae</taxon>
        <taxon>Psilocybe</taxon>
    </lineage>
</organism>
<evidence type="ECO:0000313" key="1">
    <source>
        <dbReference type="EMBL" id="PPQ88221.1"/>
    </source>
</evidence>
<dbReference type="EMBL" id="NHYD01002137">
    <property type="protein sequence ID" value="PPQ88221.1"/>
    <property type="molecule type" value="Genomic_DNA"/>
</dbReference>
<proteinExistence type="predicted"/>
<dbReference type="AlphaFoldDB" id="A0A409XBV3"/>